<evidence type="ECO:0000256" key="1">
    <source>
        <dbReference type="PROSITE-ProRule" id="PRU10141"/>
    </source>
</evidence>
<dbReference type="GO" id="GO:0004672">
    <property type="term" value="F:protein kinase activity"/>
    <property type="evidence" value="ECO:0007669"/>
    <property type="project" value="InterPro"/>
</dbReference>
<dbReference type="Proteomes" id="UP000007879">
    <property type="component" value="Unassembled WGS sequence"/>
</dbReference>
<evidence type="ECO:0000313" key="3">
    <source>
        <dbReference type="EnsemblMetazoa" id="XP_019861878.1"/>
    </source>
</evidence>
<dbReference type="GeneID" id="109590393"/>
<dbReference type="PROSITE" id="PS00107">
    <property type="entry name" value="PROTEIN_KINASE_ATP"/>
    <property type="match status" value="1"/>
</dbReference>
<feature type="domain" description="Protein kinase" evidence="2">
    <location>
        <begin position="93"/>
        <end position="150"/>
    </location>
</feature>
<organism evidence="3 4">
    <name type="scientific">Amphimedon queenslandica</name>
    <name type="common">Sponge</name>
    <dbReference type="NCBI Taxonomy" id="400682"/>
    <lineage>
        <taxon>Eukaryota</taxon>
        <taxon>Metazoa</taxon>
        <taxon>Porifera</taxon>
        <taxon>Demospongiae</taxon>
        <taxon>Heteroscleromorpha</taxon>
        <taxon>Haplosclerida</taxon>
        <taxon>Niphatidae</taxon>
        <taxon>Amphimedon</taxon>
    </lineage>
</organism>
<evidence type="ECO:0000313" key="4">
    <source>
        <dbReference type="Proteomes" id="UP000007879"/>
    </source>
</evidence>
<keyword evidence="1" id="KW-0547">Nucleotide-binding</keyword>
<evidence type="ECO:0000259" key="2">
    <source>
        <dbReference type="PROSITE" id="PS50011"/>
    </source>
</evidence>
<reference evidence="3" key="2">
    <citation type="submission" date="2024-06" db="UniProtKB">
        <authorList>
            <consortium name="EnsemblMetazoa"/>
        </authorList>
    </citation>
    <scope>IDENTIFICATION</scope>
</reference>
<keyword evidence="4" id="KW-1185">Reference proteome</keyword>
<dbReference type="KEGG" id="aqu:109590393"/>
<keyword evidence="1" id="KW-0067">ATP-binding</keyword>
<dbReference type="RefSeq" id="XP_019861878.1">
    <property type="nucleotide sequence ID" value="XM_020006319.1"/>
</dbReference>
<dbReference type="InterPro" id="IPR011009">
    <property type="entry name" value="Kinase-like_dom_sf"/>
</dbReference>
<dbReference type="SUPFAM" id="SSF56112">
    <property type="entry name" value="Protein kinase-like (PK-like)"/>
    <property type="match status" value="1"/>
</dbReference>
<dbReference type="PROSITE" id="PS50011">
    <property type="entry name" value="PROTEIN_KINASE_DOM"/>
    <property type="match status" value="1"/>
</dbReference>
<feature type="binding site" evidence="1">
    <location>
        <position position="123"/>
    </location>
    <ligand>
        <name>ATP</name>
        <dbReference type="ChEBI" id="CHEBI:30616"/>
    </ligand>
</feature>
<reference evidence="4" key="1">
    <citation type="journal article" date="2010" name="Nature">
        <title>The Amphimedon queenslandica genome and the evolution of animal complexity.</title>
        <authorList>
            <person name="Srivastava M."/>
            <person name="Simakov O."/>
            <person name="Chapman J."/>
            <person name="Fahey B."/>
            <person name="Gauthier M.E."/>
            <person name="Mitros T."/>
            <person name="Richards G.S."/>
            <person name="Conaco C."/>
            <person name="Dacre M."/>
            <person name="Hellsten U."/>
            <person name="Larroux C."/>
            <person name="Putnam N.H."/>
            <person name="Stanke M."/>
            <person name="Adamska M."/>
            <person name="Darling A."/>
            <person name="Degnan S.M."/>
            <person name="Oakley T.H."/>
            <person name="Plachetzki D.C."/>
            <person name="Zhai Y."/>
            <person name="Adamski M."/>
            <person name="Calcino A."/>
            <person name="Cummins S.F."/>
            <person name="Goodstein D.M."/>
            <person name="Harris C."/>
            <person name="Jackson D.J."/>
            <person name="Leys S.P."/>
            <person name="Shu S."/>
            <person name="Woodcroft B.J."/>
            <person name="Vervoort M."/>
            <person name="Kosik K.S."/>
            <person name="Manning G."/>
            <person name="Degnan B.M."/>
            <person name="Rokhsar D.S."/>
        </authorList>
    </citation>
    <scope>NUCLEOTIDE SEQUENCE [LARGE SCALE GENOMIC DNA]</scope>
</reference>
<dbReference type="Gene3D" id="3.30.200.20">
    <property type="entry name" value="Phosphorylase Kinase, domain 1"/>
    <property type="match status" value="1"/>
</dbReference>
<accession>A0AAN0JY79</accession>
<dbReference type="InterPro" id="IPR017441">
    <property type="entry name" value="Protein_kinase_ATP_BS"/>
</dbReference>
<dbReference type="EnsemblMetazoa" id="XM_020006319.1">
    <property type="protein sequence ID" value="XP_019861878.1"/>
    <property type="gene ID" value="LOC109590393"/>
</dbReference>
<name>A0AAN0JY79_AMPQE</name>
<proteinExistence type="predicted"/>
<dbReference type="AlphaFoldDB" id="A0AAN0JY79"/>
<dbReference type="InterPro" id="IPR000719">
    <property type="entry name" value="Prot_kinase_dom"/>
</dbReference>
<dbReference type="GO" id="GO:0005524">
    <property type="term" value="F:ATP binding"/>
    <property type="evidence" value="ECO:0007669"/>
    <property type="project" value="UniProtKB-UniRule"/>
</dbReference>
<sequence>MDRNFEIPSFPVAFVNKPLLYVCEAFVNNDIRCVRTFDVQSSPTFDSPSNVTSTNVKDASKHIQRRPVRTIQMPIPYFASLEFTKDEIMQATNNLNIPLGSGGFGKVFLAENLRSKGTKAAVKVLNSEGAQALVGTTPSTQIKAELSALM</sequence>
<protein>
    <recommendedName>
        <fullName evidence="2">Protein kinase domain-containing protein</fullName>
    </recommendedName>
</protein>